<dbReference type="InterPro" id="IPR036832">
    <property type="entry name" value="PPK_N_dom_sf"/>
</dbReference>
<reference evidence="15" key="2">
    <citation type="submission" date="2011-02" db="EMBL/GenBank/DDBJ databases">
        <title>The complete genome of Syntrophobotulus glycolicus DSM 8271.</title>
        <authorList>
            <person name="Lucas S."/>
            <person name="Copeland A."/>
            <person name="Lapidus A."/>
            <person name="Bruce D."/>
            <person name="Goodwin L."/>
            <person name="Pitluck S."/>
            <person name="Kyrpides N."/>
            <person name="Mavromatis K."/>
            <person name="Pagani I."/>
            <person name="Ivanova N."/>
            <person name="Mikhailova N."/>
            <person name="Chertkov O."/>
            <person name="Held B."/>
            <person name="Detter J.C."/>
            <person name="Tapia R."/>
            <person name="Han C."/>
            <person name="Land M."/>
            <person name="Hauser L."/>
            <person name="Markowitz V."/>
            <person name="Cheng J.-F."/>
            <person name="Hugenholtz P."/>
            <person name="Woyke T."/>
            <person name="Wu D."/>
            <person name="Spring S."/>
            <person name="Schroeder M."/>
            <person name="Brambilla E."/>
            <person name="Klenk H.-P."/>
            <person name="Eisen J.A."/>
        </authorList>
    </citation>
    <scope>NUCLEOTIDE SEQUENCE [LARGE SCALE GENOMIC DNA]</scope>
    <source>
        <strain evidence="15">DSM 8271 / FlGlyR</strain>
    </source>
</reference>
<dbReference type="InterPro" id="IPR024953">
    <property type="entry name" value="PP_kinase_middle"/>
</dbReference>
<feature type="domain" description="Polyphosphate kinase N-terminal" evidence="11">
    <location>
        <begin position="9"/>
        <end position="113"/>
    </location>
</feature>
<reference evidence="14 15" key="1">
    <citation type="journal article" date="2011" name="Stand. Genomic Sci.">
        <title>Complete genome sequence of Syntrophobotulus glycolicus type strain (FlGlyR).</title>
        <authorList>
            <person name="Han C."/>
            <person name="Mwirichia R."/>
            <person name="Chertkov O."/>
            <person name="Held B."/>
            <person name="Lapidus A."/>
            <person name="Nolan M."/>
            <person name="Lucas S."/>
            <person name="Hammon N."/>
            <person name="Deshpande S."/>
            <person name="Cheng J.F."/>
            <person name="Tapia R."/>
            <person name="Goodwin L."/>
            <person name="Pitluck S."/>
            <person name="Huntemann M."/>
            <person name="Liolios K."/>
            <person name="Ivanova N."/>
            <person name="Pagani I."/>
            <person name="Mavromatis K."/>
            <person name="Ovchinikova G."/>
            <person name="Pati A."/>
            <person name="Chen A."/>
            <person name="Palaniappan K."/>
            <person name="Land M."/>
            <person name="Hauser L."/>
            <person name="Brambilla E.M."/>
            <person name="Rohde M."/>
            <person name="Spring S."/>
            <person name="Sikorski J."/>
            <person name="Goker M."/>
            <person name="Woyke T."/>
            <person name="Bristow J."/>
            <person name="Eisen J.A."/>
            <person name="Markowitz V."/>
            <person name="Hugenholtz P."/>
            <person name="Kyrpides N.C."/>
            <person name="Klenk H.P."/>
            <person name="Detter J.C."/>
        </authorList>
    </citation>
    <scope>NUCLEOTIDE SEQUENCE [LARGE SCALE GENOMIC DNA]</scope>
    <source>
        <strain evidence="15">DSM 8271 / FlGlyR</strain>
    </source>
</reference>
<proteinExistence type="inferred from homology"/>
<evidence type="ECO:0000256" key="7">
    <source>
        <dbReference type="ARBA" id="ARBA00022842"/>
    </source>
</evidence>
<dbReference type="PANTHER" id="PTHR30218:SF0">
    <property type="entry name" value="POLYPHOSPHATE KINASE"/>
    <property type="match status" value="1"/>
</dbReference>
<keyword evidence="6 8" id="KW-0067">ATP-binding</keyword>
<evidence type="ECO:0000256" key="5">
    <source>
        <dbReference type="ARBA" id="ARBA00022777"/>
    </source>
</evidence>
<dbReference type="Pfam" id="PF17941">
    <property type="entry name" value="PP_kinase_C_1"/>
    <property type="match status" value="1"/>
</dbReference>
<evidence type="ECO:0000313" key="14">
    <source>
        <dbReference type="EMBL" id="ADY54519.1"/>
    </source>
</evidence>
<dbReference type="EMBL" id="CP002547">
    <property type="protein sequence ID" value="ADY54519.1"/>
    <property type="molecule type" value="Genomic_DNA"/>
</dbReference>
<feature type="active site" description="Phosphohistidine intermediate" evidence="8">
    <location>
        <position position="431"/>
    </location>
</feature>
<evidence type="ECO:0000259" key="11">
    <source>
        <dbReference type="Pfam" id="PF13089"/>
    </source>
</evidence>
<dbReference type="GO" id="GO:0008976">
    <property type="term" value="F:polyphosphate kinase activity"/>
    <property type="evidence" value="ECO:0007669"/>
    <property type="project" value="UniProtKB-UniRule"/>
</dbReference>
<evidence type="ECO:0000256" key="1">
    <source>
        <dbReference type="ARBA" id="ARBA00022553"/>
    </source>
</evidence>
<dbReference type="Gene3D" id="3.30.870.10">
    <property type="entry name" value="Endonuclease Chain A"/>
    <property type="match status" value="2"/>
</dbReference>
<dbReference type="GO" id="GO:0046872">
    <property type="term" value="F:metal ion binding"/>
    <property type="evidence" value="ECO:0007669"/>
    <property type="project" value="UniProtKB-KW"/>
</dbReference>
<feature type="binding site" evidence="8">
    <location>
        <position position="464"/>
    </location>
    <ligand>
        <name>ATP</name>
        <dbReference type="ChEBI" id="CHEBI:30616"/>
    </ligand>
</feature>
<dbReference type="SUPFAM" id="SSF56024">
    <property type="entry name" value="Phospholipase D/nuclease"/>
    <property type="match status" value="2"/>
</dbReference>
<dbReference type="Pfam" id="PF13089">
    <property type="entry name" value="PP_kinase_N"/>
    <property type="match status" value="1"/>
</dbReference>
<feature type="domain" description="Polyphosphate kinase C-terminal" evidence="13">
    <location>
        <begin position="327"/>
        <end position="491"/>
    </location>
</feature>
<dbReference type="InterPro" id="IPR003414">
    <property type="entry name" value="PP_kinase"/>
</dbReference>
<keyword evidence="15" id="KW-1185">Reference proteome</keyword>
<keyword evidence="4 8" id="KW-0547">Nucleotide-binding</keyword>
<sequence>MNFEESKYFINRELSWIEFNKRVLQEAYDKNYPLLERLKFLAISASNLDEFFMVRVASITDLVEAGFAGQDASGLTPREQLEQIAVHIHKFVKKQYNCLIKSIIPAFKKKEIIFAGYDKMDERQKEYLHKRFEELIYPVLTPLAVDQSRPFPLLANKSLNLAVRLKGTEEERFALVQVPSVLPRIIEVPSENGKRIFIFLEDIIIEHIGFMFSGYKVEAVCPFCITRNADLDIDEEDAQDLLKEIEESVARRKWGAPVRLEIIRGSDIETKQFLIRMLEISEAETYEVPVYLDLTAWMQLMSVEGFEHLKDTPLSSPIPQDFWGKEDIFSAIREKDCLVHHPYESFDCVTDFIRQASTDPDVLAIKQTLYRVSGNSPIVKSLITAAEHGKQVTVLVELKARFDETKNINWAKMLEKAGCHVVYGLVGLKIHCKAALVIRREEEGIRRYVHMGTGNYNDQTAKLYTDIGIFTCRDSFGADISALFNFLTGYSMVPTWKKIETAPFSLRLFFDRMIENEIEQVKQGGKGRIIAKMNSLADKEIINMLYKASAAGVEIVLIVRGICCLRSGISGLSENIVVISIVGKFLEHSRIYYFENGGQPKIYLSSADLMTRNLDRRVEIAFPVEQERLKRRLIEILKISMEDTVKVRIQRKDGTYAKIDKRGKPQVQSQMVFYEKAKKAVEQLQGQAFDQID</sequence>
<dbReference type="Proteomes" id="UP000007488">
    <property type="component" value="Chromosome"/>
</dbReference>
<dbReference type="NCBIfam" id="NF003917">
    <property type="entry name" value="PRK05443.1-1"/>
    <property type="match status" value="1"/>
</dbReference>
<comment type="function">
    <text evidence="8 9">Catalyzes the reversible transfer of the terminal phosphate of ATP to form a long-chain polyphosphate (polyP).</text>
</comment>
<gene>
    <name evidence="8" type="primary">ppk</name>
    <name evidence="14" type="ordered locus">Sgly_0148</name>
</gene>
<evidence type="ECO:0000259" key="12">
    <source>
        <dbReference type="Pfam" id="PF13090"/>
    </source>
</evidence>
<name>F0SVP3_SYNGF</name>
<dbReference type="Gene3D" id="1.20.58.310">
    <property type="entry name" value="Polyphosphate kinase N-terminal domain"/>
    <property type="match status" value="1"/>
</dbReference>
<feature type="domain" description="Polyphosphate kinase C-terminal" evidence="12">
    <location>
        <begin position="501"/>
        <end position="670"/>
    </location>
</feature>
<feature type="binding site" evidence="8">
    <location>
        <position position="401"/>
    </location>
    <ligand>
        <name>Mg(2+)</name>
        <dbReference type="ChEBI" id="CHEBI:18420"/>
    </ligand>
</feature>
<evidence type="ECO:0000256" key="6">
    <source>
        <dbReference type="ARBA" id="ARBA00022840"/>
    </source>
</evidence>
<dbReference type="AlphaFoldDB" id="F0SVP3"/>
<keyword evidence="7 8" id="KW-0460">Magnesium</keyword>
<dbReference type="PANTHER" id="PTHR30218">
    <property type="entry name" value="POLYPHOSPHATE KINASE"/>
    <property type="match status" value="1"/>
</dbReference>
<dbReference type="GO" id="GO:0009358">
    <property type="term" value="C:polyphosphate kinase complex"/>
    <property type="evidence" value="ECO:0007669"/>
    <property type="project" value="InterPro"/>
</dbReference>
<dbReference type="NCBIfam" id="TIGR03705">
    <property type="entry name" value="poly_P_kin"/>
    <property type="match status" value="1"/>
</dbReference>
<keyword evidence="1 8" id="KW-0597">Phosphoprotein</keyword>
<protein>
    <recommendedName>
        <fullName evidence="8 9">Polyphosphate kinase</fullName>
        <ecNumber evidence="8 9">2.7.4.1</ecNumber>
    </recommendedName>
    <alternativeName>
        <fullName evidence="8">ATP-polyphosphate phosphotransferase</fullName>
    </alternativeName>
    <alternativeName>
        <fullName evidence="8">Polyphosphoric acid kinase</fullName>
    </alternativeName>
</protein>
<comment type="PTM">
    <text evidence="8 9">An intermediate of this reaction is the autophosphorylated ppk in which a phosphate is covalently linked to a histidine residue through a N-P bond.</text>
</comment>
<dbReference type="NCBIfam" id="NF003921">
    <property type="entry name" value="PRK05443.2-2"/>
    <property type="match status" value="1"/>
</dbReference>
<dbReference type="OrthoDB" id="9761456at2"/>
<evidence type="ECO:0000256" key="4">
    <source>
        <dbReference type="ARBA" id="ARBA00022741"/>
    </source>
</evidence>
<dbReference type="RefSeq" id="WP_013623390.1">
    <property type="nucleotide sequence ID" value="NC_015172.1"/>
</dbReference>
<dbReference type="CDD" id="cd09168">
    <property type="entry name" value="PLDc_PaPPK1_C2_like"/>
    <property type="match status" value="1"/>
</dbReference>
<dbReference type="SUPFAM" id="SSF140356">
    <property type="entry name" value="PPK N-terminal domain-like"/>
    <property type="match status" value="1"/>
</dbReference>
<dbReference type="NCBIfam" id="NF003918">
    <property type="entry name" value="PRK05443.1-2"/>
    <property type="match status" value="1"/>
</dbReference>
<dbReference type="HOGENOM" id="CLU_009678_5_0_9"/>
<evidence type="ECO:0000256" key="8">
    <source>
        <dbReference type="HAMAP-Rule" id="MF_00347"/>
    </source>
</evidence>
<dbReference type="FunFam" id="3.30.870.10:FF:000001">
    <property type="entry name" value="Polyphosphate kinase"/>
    <property type="match status" value="1"/>
</dbReference>
<dbReference type="GO" id="GO:0005524">
    <property type="term" value="F:ATP binding"/>
    <property type="evidence" value="ECO:0007669"/>
    <property type="project" value="UniProtKB-KW"/>
</dbReference>
<comment type="catalytic activity">
    <reaction evidence="8 9">
        <text>[phosphate](n) + ATP = [phosphate](n+1) + ADP</text>
        <dbReference type="Rhea" id="RHEA:19573"/>
        <dbReference type="Rhea" id="RHEA-COMP:9859"/>
        <dbReference type="Rhea" id="RHEA-COMP:14280"/>
        <dbReference type="ChEBI" id="CHEBI:16838"/>
        <dbReference type="ChEBI" id="CHEBI:30616"/>
        <dbReference type="ChEBI" id="CHEBI:456216"/>
        <dbReference type="EC" id="2.7.4.1"/>
    </reaction>
</comment>
<dbReference type="EC" id="2.7.4.1" evidence="8 9"/>
<keyword evidence="3 8" id="KW-0479">Metal-binding</keyword>
<dbReference type="NCBIfam" id="NF003920">
    <property type="entry name" value="PRK05443.2-1"/>
    <property type="match status" value="1"/>
</dbReference>
<feature type="binding site" evidence="8">
    <location>
        <position position="560"/>
    </location>
    <ligand>
        <name>ATP</name>
        <dbReference type="ChEBI" id="CHEBI:30616"/>
    </ligand>
</feature>
<dbReference type="InterPro" id="IPR036830">
    <property type="entry name" value="PP_kinase_middle_dom_sf"/>
</dbReference>
<dbReference type="PIRSF" id="PIRSF015589">
    <property type="entry name" value="PP_kinase"/>
    <property type="match status" value="1"/>
</dbReference>
<feature type="binding site" evidence="8">
    <location>
        <position position="47"/>
    </location>
    <ligand>
        <name>ATP</name>
        <dbReference type="ChEBI" id="CHEBI:30616"/>
    </ligand>
</feature>
<evidence type="ECO:0000259" key="13">
    <source>
        <dbReference type="Pfam" id="PF17941"/>
    </source>
</evidence>
<dbReference type="KEGG" id="sgy:Sgly_0148"/>
<dbReference type="SUPFAM" id="SSF143724">
    <property type="entry name" value="PHP14-like"/>
    <property type="match status" value="1"/>
</dbReference>
<comment type="similarity">
    <text evidence="8 9">Belongs to the polyphosphate kinase 1 (PPK1) family.</text>
</comment>
<dbReference type="GO" id="GO:0006799">
    <property type="term" value="P:polyphosphate biosynthetic process"/>
    <property type="evidence" value="ECO:0007669"/>
    <property type="project" value="UniProtKB-UniRule"/>
</dbReference>
<accession>F0SVP3</accession>
<dbReference type="Gene3D" id="3.30.1840.10">
    <property type="entry name" value="Polyphosphate kinase middle domain"/>
    <property type="match status" value="1"/>
</dbReference>
<dbReference type="Pfam" id="PF13090">
    <property type="entry name" value="PP_kinase_C"/>
    <property type="match status" value="1"/>
</dbReference>
<evidence type="ECO:0000259" key="10">
    <source>
        <dbReference type="Pfam" id="PF02503"/>
    </source>
</evidence>
<dbReference type="InterPro" id="IPR025198">
    <property type="entry name" value="PPK_N_dom"/>
</dbReference>
<dbReference type="eggNOG" id="COG0855">
    <property type="taxonomic scope" value="Bacteria"/>
</dbReference>
<feature type="domain" description="Polyphosphate kinase middle" evidence="10">
    <location>
        <begin position="124"/>
        <end position="300"/>
    </location>
</feature>
<feature type="binding site" evidence="8">
    <location>
        <position position="588"/>
    </location>
    <ligand>
        <name>ATP</name>
        <dbReference type="ChEBI" id="CHEBI:30616"/>
    </ligand>
</feature>
<organism evidence="14 15">
    <name type="scientific">Syntrophobotulus glycolicus (strain DSM 8271 / FlGlyR)</name>
    <dbReference type="NCBI Taxonomy" id="645991"/>
    <lineage>
        <taxon>Bacteria</taxon>
        <taxon>Bacillati</taxon>
        <taxon>Bacillota</taxon>
        <taxon>Clostridia</taxon>
        <taxon>Eubacteriales</taxon>
        <taxon>Desulfitobacteriaceae</taxon>
        <taxon>Syntrophobotulus</taxon>
    </lineage>
</organism>
<comment type="cofactor">
    <cofactor evidence="8">
        <name>Mg(2+)</name>
        <dbReference type="ChEBI" id="CHEBI:18420"/>
    </cofactor>
</comment>
<keyword evidence="2 8" id="KW-0808">Transferase</keyword>
<evidence type="ECO:0000313" key="15">
    <source>
        <dbReference type="Proteomes" id="UP000007488"/>
    </source>
</evidence>
<evidence type="ECO:0000256" key="2">
    <source>
        <dbReference type="ARBA" id="ARBA00022679"/>
    </source>
</evidence>
<dbReference type="HAMAP" id="MF_00347">
    <property type="entry name" value="Polyphosphate_kinase"/>
    <property type="match status" value="1"/>
</dbReference>
<dbReference type="STRING" id="645991.Sgly_0148"/>
<dbReference type="Pfam" id="PF02503">
    <property type="entry name" value="PP_kinase"/>
    <property type="match status" value="1"/>
</dbReference>
<dbReference type="CDD" id="cd09165">
    <property type="entry name" value="PLDc_PaPPK1_C1_like"/>
    <property type="match status" value="1"/>
</dbReference>
<evidence type="ECO:0000256" key="3">
    <source>
        <dbReference type="ARBA" id="ARBA00022723"/>
    </source>
</evidence>
<evidence type="ECO:0000256" key="9">
    <source>
        <dbReference type="RuleBase" id="RU003800"/>
    </source>
</evidence>
<dbReference type="InterPro" id="IPR025200">
    <property type="entry name" value="PPK_C_dom2"/>
</dbReference>
<dbReference type="InterPro" id="IPR041108">
    <property type="entry name" value="PP_kinase_C_1"/>
</dbReference>
<keyword evidence="5 8" id="KW-0418">Kinase</keyword>
<feature type="binding site" evidence="8">
    <location>
        <position position="371"/>
    </location>
    <ligand>
        <name>Mg(2+)</name>
        <dbReference type="ChEBI" id="CHEBI:18420"/>
    </ligand>
</feature>